<sequence length="47" mass="5273">MNAAFDRRSVETIACAVSNYYADHDESEQFADTMRDPDQISGFENPG</sequence>
<evidence type="ECO:0000313" key="2">
    <source>
        <dbReference type="Proteomes" id="UP001165667"/>
    </source>
</evidence>
<dbReference type="AlphaFoldDB" id="A0AA41YYT7"/>
<keyword evidence="2" id="KW-1185">Reference proteome</keyword>
<dbReference type="EMBL" id="JAMOIM010000016">
    <property type="protein sequence ID" value="MCW6510614.1"/>
    <property type="molecule type" value="Genomic_DNA"/>
</dbReference>
<comment type="caution">
    <text evidence="1">The sequence shown here is derived from an EMBL/GenBank/DDBJ whole genome shotgun (WGS) entry which is preliminary data.</text>
</comment>
<reference evidence="1" key="1">
    <citation type="submission" date="2022-05" db="EMBL/GenBank/DDBJ databases">
        <authorList>
            <person name="Pankratov T."/>
        </authorList>
    </citation>
    <scope>NUCLEOTIDE SEQUENCE</scope>
    <source>
        <strain evidence="1">BP6-180914</strain>
    </source>
</reference>
<gene>
    <name evidence="1" type="ORF">M8523_21585</name>
</gene>
<organism evidence="1 2">
    <name type="scientific">Lichenifustis flavocetrariae</name>
    <dbReference type="NCBI Taxonomy" id="2949735"/>
    <lineage>
        <taxon>Bacteria</taxon>
        <taxon>Pseudomonadati</taxon>
        <taxon>Pseudomonadota</taxon>
        <taxon>Alphaproteobacteria</taxon>
        <taxon>Hyphomicrobiales</taxon>
        <taxon>Lichenihabitantaceae</taxon>
        <taxon>Lichenifustis</taxon>
    </lineage>
</organism>
<dbReference type="RefSeq" id="WP_282586985.1">
    <property type="nucleotide sequence ID" value="NZ_JAMOIM010000016.1"/>
</dbReference>
<evidence type="ECO:0000313" key="1">
    <source>
        <dbReference type="EMBL" id="MCW6510614.1"/>
    </source>
</evidence>
<proteinExistence type="predicted"/>
<name>A0AA41YYT7_9HYPH</name>
<dbReference type="Proteomes" id="UP001165667">
    <property type="component" value="Unassembled WGS sequence"/>
</dbReference>
<protein>
    <submittedName>
        <fullName evidence="1">Uncharacterized protein</fullName>
    </submittedName>
</protein>
<accession>A0AA41YYT7</accession>